<evidence type="ECO:0000256" key="2">
    <source>
        <dbReference type="ARBA" id="ARBA00022512"/>
    </source>
</evidence>
<dbReference type="InterPro" id="IPR055372">
    <property type="entry name" value="CBM96"/>
</dbReference>
<dbReference type="NCBIfam" id="TIGR04183">
    <property type="entry name" value="Por_Secre_tail"/>
    <property type="match status" value="1"/>
</dbReference>
<dbReference type="InterPro" id="IPR026444">
    <property type="entry name" value="Secre_tail"/>
</dbReference>
<evidence type="ECO:0000313" key="11">
    <source>
        <dbReference type="EMBL" id="QRR01413.1"/>
    </source>
</evidence>
<dbReference type="EMBL" id="CP056775">
    <property type="protein sequence ID" value="QRR01413.1"/>
    <property type="molecule type" value="Genomic_DNA"/>
</dbReference>
<evidence type="ECO:0000259" key="10">
    <source>
        <dbReference type="Pfam" id="PF24517"/>
    </source>
</evidence>
<evidence type="ECO:0000256" key="4">
    <source>
        <dbReference type="ARBA" id="ARBA00022729"/>
    </source>
</evidence>
<keyword evidence="12" id="KW-1185">Reference proteome</keyword>
<feature type="signal peptide" evidence="6">
    <location>
        <begin position="1"/>
        <end position="20"/>
    </location>
</feature>
<dbReference type="InterPro" id="IPR051648">
    <property type="entry name" value="CWI-Assembly_Regulator"/>
</dbReference>
<dbReference type="RefSeq" id="WP_204663705.1">
    <property type="nucleotide sequence ID" value="NZ_CP056775.1"/>
</dbReference>
<dbReference type="InterPro" id="IPR000494">
    <property type="entry name" value="Rcpt_L-dom"/>
</dbReference>
<feature type="chain" id="PRO_5046091240" evidence="6">
    <location>
        <begin position="21"/>
        <end position="724"/>
    </location>
</feature>
<dbReference type="InterPro" id="IPR036941">
    <property type="entry name" value="Rcpt_L-dom_sf"/>
</dbReference>
<evidence type="ECO:0000259" key="7">
    <source>
        <dbReference type="Pfam" id="PF01030"/>
    </source>
</evidence>
<dbReference type="Gene3D" id="2.60.120.430">
    <property type="entry name" value="Galactose-binding lectin"/>
    <property type="match status" value="1"/>
</dbReference>
<feature type="domain" description="Malectin" evidence="8">
    <location>
        <begin position="292"/>
        <end position="439"/>
    </location>
</feature>
<keyword evidence="2" id="KW-0134">Cell wall</keyword>
<evidence type="ECO:0000256" key="3">
    <source>
        <dbReference type="ARBA" id="ARBA00022525"/>
    </source>
</evidence>
<comment type="subcellular location">
    <subcellularLocation>
        <location evidence="1">Secreted</location>
        <location evidence="1">Cell wall</location>
    </subcellularLocation>
</comment>
<dbReference type="SUPFAM" id="SSF52058">
    <property type="entry name" value="L domain-like"/>
    <property type="match status" value="2"/>
</dbReference>
<dbReference type="PANTHER" id="PTHR31018:SF3">
    <property type="entry name" value="RECEPTOR PROTEIN-TYROSINE KINASE"/>
    <property type="match status" value="1"/>
</dbReference>
<evidence type="ECO:0000256" key="6">
    <source>
        <dbReference type="SAM" id="SignalP"/>
    </source>
</evidence>
<name>A0ABX7I8B5_9BACT</name>
<dbReference type="PANTHER" id="PTHR31018">
    <property type="entry name" value="SPORULATION-SPECIFIC PROTEIN-RELATED"/>
    <property type="match status" value="1"/>
</dbReference>
<evidence type="ECO:0000256" key="1">
    <source>
        <dbReference type="ARBA" id="ARBA00004191"/>
    </source>
</evidence>
<feature type="domain" description="Secretion system C-terminal sorting" evidence="9">
    <location>
        <begin position="644"/>
        <end position="715"/>
    </location>
</feature>
<feature type="domain" description="Receptor L-domain" evidence="7">
    <location>
        <begin position="43"/>
        <end position="132"/>
    </location>
</feature>
<dbReference type="Pfam" id="PF18962">
    <property type="entry name" value="Por_Secre_tail"/>
    <property type="match status" value="1"/>
</dbReference>
<keyword evidence="3" id="KW-0964">Secreted</keyword>
<reference evidence="11 12" key="1">
    <citation type="submission" date="2020-06" db="EMBL/GenBank/DDBJ databases">
        <title>Dyadobacter sandarakinus sp. nov., isolated from the soil of the Arctic Yellow River Station.</title>
        <authorList>
            <person name="Zhang Y."/>
            <person name="Peng F."/>
        </authorList>
    </citation>
    <scope>NUCLEOTIDE SEQUENCE [LARGE SCALE GENOMIC DNA]</scope>
    <source>
        <strain evidence="11 12">Q3-56</strain>
    </source>
</reference>
<dbReference type="Proteomes" id="UP000612680">
    <property type="component" value="Chromosome"/>
</dbReference>
<keyword evidence="5" id="KW-0325">Glycoprotein</keyword>
<dbReference type="NCBIfam" id="NF033679">
    <property type="entry name" value="DNRLRE_dom"/>
    <property type="match status" value="1"/>
</dbReference>
<accession>A0ABX7I8B5</accession>
<dbReference type="Pfam" id="PF01030">
    <property type="entry name" value="Recep_L_domain"/>
    <property type="match status" value="1"/>
</dbReference>
<dbReference type="InterPro" id="IPR021720">
    <property type="entry name" value="Malectin_dom"/>
</dbReference>
<dbReference type="Pfam" id="PF24517">
    <property type="entry name" value="CBM96"/>
    <property type="match status" value="1"/>
</dbReference>
<evidence type="ECO:0000259" key="9">
    <source>
        <dbReference type="Pfam" id="PF18962"/>
    </source>
</evidence>
<dbReference type="InterPro" id="IPR008979">
    <property type="entry name" value="Galactose-bd-like_sf"/>
</dbReference>
<protein>
    <submittedName>
        <fullName evidence="11">DNRLRE domain-containing protein</fullName>
    </submittedName>
</protein>
<evidence type="ECO:0000313" key="12">
    <source>
        <dbReference type="Proteomes" id="UP000612680"/>
    </source>
</evidence>
<organism evidence="11 12">
    <name type="scientific">Dyadobacter sandarakinus</name>
    <dbReference type="NCBI Taxonomy" id="2747268"/>
    <lineage>
        <taxon>Bacteria</taxon>
        <taxon>Pseudomonadati</taxon>
        <taxon>Bacteroidota</taxon>
        <taxon>Cytophagia</taxon>
        <taxon>Cytophagales</taxon>
        <taxon>Spirosomataceae</taxon>
        <taxon>Dyadobacter</taxon>
    </lineage>
</organism>
<dbReference type="Pfam" id="PF11721">
    <property type="entry name" value="Malectin"/>
    <property type="match status" value="1"/>
</dbReference>
<keyword evidence="4 6" id="KW-0732">Signal</keyword>
<evidence type="ECO:0000256" key="5">
    <source>
        <dbReference type="ARBA" id="ARBA00023180"/>
    </source>
</evidence>
<dbReference type="Gene3D" id="3.80.20.20">
    <property type="entry name" value="Receptor L-domain"/>
    <property type="match status" value="2"/>
</dbReference>
<proteinExistence type="predicted"/>
<gene>
    <name evidence="11" type="ORF">HWI92_11110</name>
</gene>
<evidence type="ECO:0000259" key="8">
    <source>
        <dbReference type="Pfam" id="PF11721"/>
    </source>
</evidence>
<feature type="domain" description="Carbohydrate-binding module family 96" evidence="10">
    <location>
        <begin position="447"/>
        <end position="613"/>
    </location>
</feature>
<sequence>MKKILPLVFLLALLTSRAWSQTCSVAKFQTQAEIDNFSTNYPGCSVLTGNVSIVSTDITNLDGLRNVTRIAGRLSIDHNPNLVSIAGLSSLEQLDGSLNIEDNDNLLTLTGLEKLVRPLRGIRVVSNEKLTSITALSGVTRIYSSLSIGANPALTSLEGLHNVSTVFKAVSIGQNDMIRDLNGLRRLKEVDYYLYVGNNKNIKNLKGLARLQSVHSYLQITGNGALTSISELSQLKSANSVTITNNPLLSDCAVRIVCDQVASGNTSISGNAAGCSNNEEVRLSATCTPQTLVRINAGGPAFTTATQKLFVADQYYAGIDRTSSIASGDILNTTNDVLYRSGRCSPSFSYNIPVVNELVNVTLHFAETYFGAPGKKGGAGSRQFNVDIEGSRKLTNYDIFAEAGGALRAVQLTIPVRVTDGILNIDFLTGAADLPRVSAIEVTASPTLSPVADGMINMGKYSNTNYGSGSYIDVRRFLNPGPTYIGDALTYIKFQLPAGKAEITSAKLRIYGYTPESNASVAIHAYGVNDDSWTEETLTGNNAPAASTSSLGFMTVNDVGQYREIDVTSYVNAQRQSGDVLVSFVLDDPNKTSVTATVNSKESGALGPQLVYQTTPIVQAQNGIARIGQEEVITEVQEKQHSTIFPNPVKDQFIVSLSPEHAGSISFEMVNAAGKSRTISAVQNARPGANAEVNIAGQSFHPGIYLLKIKSDAFTEVVNVLVTD</sequence>
<dbReference type="SUPFAM" id="SSF49785">
    <property type="entry name" value="Galactose-binding domain-like"/>
    <property type="match status" value="1"/>
</dbReference>